<protein>
    <recommendedName>
        <fullName evidence="3">DUF4291 domain-containing protein</fullName>
    </recommendedName>
</protein>
<dbReference type="RefSeq" id="XP_020429955.1">
    <property type="nucleotide sequence ID" value="XM_020580122.1"/>
</dbReference>
<name>D3BL93_HETP5</name>
<dbReference type="OMA" id="RDRMTWI"/>
<dbReference type="GeneID" id="31364800"/>
<dbReference type="Pfam" id="PF14124">
    <property type="entry name" value="DUF4291"/>
    <property type="match status" value="1"/>
</dbReference>
<organism evidence="1 2">
    <name type="scientific">Heterostelium pallidum (strain ATCC 26659 / Pp 5 / PN500)</name>
    <name type="common">Cellular slime mold</name>
    <name type="synonym">Polysphondylium pallidum</name>
    <dbReference type="NCBI Taxonomy" id="670386"/>
    <lineage>
        <taxon>Eukaryota</taxon>
        <taxon>Amoebozoa</taxon>
        <taxon>Evosea</taxon>
        <taxon>Eumycetozoa</taxon>
        <taxon>Dictyostelia</taxon>
        <taxon>Acytosteliales</taxon>
        <taxon>Acytosteliaceae</taxon>
        <taxon>Heterostelium</taxon>
    </lineage>
</organism>
<accession>D3BL93</accession>
<dbReference type="Proteomes" id="UP000001396">
    <property type="component" value="Unassembled WGS sequence"/>
</dbReference>
<sequence>MKERIIRAIYDDTTITLYQAFNSVIGRYAVKNQSFIGCPGFKIDRMTWVKPSFLWMMYRSGWATKHNQECILAIRIKREGFEWALQNSSLSQHLSISAEQREEHREQLLSQPVRIQWDPEKDIDLKALPYRSIQIGLSGVAVTKYLNEWIVSIEDITPKCKTIYQLLATHQREEALRQLPQESIYNIDNHHIEIHINLSV</sequence>
<gene>
    <name evidence="1" type="ORF">PPL_09325</name>
</gene>
<evidence type="ECO:0000313" key="1">
    <source>
        <dbReference type="EMBL" id="EFA77827.1"/>
    </source>
</evidence>
<proteinExistence type="predicted"/>
<dbReference type="PANTHER" id="PTHR38567:SF1">
    <property type="entry name" value="DUF4291 DOMAIN-CONTAINING PROTEIN"/>
    <property type="match status" value="1"/>
</dbReference>
<dbReference type="AlphaFoldDB" id="D3BL93"/>
<keyword evidence="2" id="KW-1185">Reference proteome</keyword>
<dbReference type="InParanoid" id="D3BL93"/>
<reference evidence="1 2" key="1">
    <citation type="journal article" date="2011" name="Genome Res.">
        <title>Phylogeny-wide analysis of social amoeba genomes highlights ancient origins for complex intercellular communication.</title>
        <authorList>
            <person name="Heidel A.J."/>
            <person name="Lawal H.M."/>
            <person name="Felder M."/>
            <person name="Schilde C."/>
            <person name="Helps N.R."/>
            <person name="Tunggal B."/>
            <person name="Rivero F."/>
            <person name="John U."/>
            <person name="Schleicher M."/>
            <person name="Eichinger L."/>
            <person name="Platzer M."/>
            <person name="Noegel A.A."/>
            <person name="Schaap P."/>
            <person name="Gloeckner G."/>
        </authorList>
    </citation>
    <scope>NUCLEOTIDE SEQUENCE [LARGE SCALE GENOMIC DNA]</scope>
    <source>
        <strain evidence="2">ATCC 26659 / Pp 5 / PN500</strain>
    </source>
</reference>
<evidence type="ECO:0000313" key="2">
    <source>
        <dbReference type="Proteomes" id="UP000001396"/>
    </source>
</evidence>
<dbReference type="PANTHER" id="PTHR38567">
    <property type="entry name" value="DUF4291 DOMAIN-CONTAINING PROTEIN"/>
    <property type="match status" value="1"/>
</dbReference>
<dbReference type="EMBL" id="ADBJ01000039">
    <property type="protein sequence ID" value="EFA77827.1"/>
    <property type="molecule type" value="Genomic_DNA"/>
</dbReference>
<dbReference type="STRING" id="670386.D3BL93"/>
<evidence type="ECO:0008006" key="3">
    <source>
        <dbReference type="Google" id="ProtNLM"/>
    </source>
</evidence>
<comment type="caution">
    <text evidence="1">The sequence shown here is derived from an EMBL/GenBank/DDBJ whole genome shotgun (WGS) entry which is preliminary data.</text>
</comment>
<dbReference type="InterPro" id="IPR025633">
    <property type="entry name" value="DUF4291"/>
</dbReference>